<feature type="coiled-coil region" evidence="1">
    <location>
        <begin position="196"/>
        <end position="223"/>
    </location>
</feature>
<evidence type="ECO:0000313" key="2">
    <source>
        <dbReference type="EMBL" id="RJR27206.1"/>
    </source>
</evidence>
<evidence type="ECO:0000313" key="3">
    <source>
        <dbReference type="Proteomes" id="UP000265540"/>
    </source>
</evidence>
<sequence length="372" mass="43802">MTYDEQHKRKFEPLKSSDFVQPFTEHKTYVSHIPYADPKILKSEHVAIADIQEDTPNGAIGCATKSIEKICRFLSLANLEDVKRKHGRNRGSFEPYIYQINKLYELDDLGKEHEISYMLQGYNIYLPDRPEKSSWSNDQINNFLEETFYFYDDVFHKALKYLYNASTGSFENRSPEKTSIDHIKSIEIMISAISNKDTFKKKLKDAKDKLELTDDEVSKIEDLWEQRSEYGDLAHPKVSDRAESLPNQFPIPSDVEYTGWFLDALAPNILLKYFYYIRELFLVDIEVVDIQSKKNDSLIKIFTQNQRGFANENYYHYKTKERNKHKIKNLLKKAFITELNITESKITSIEQIPSNNKSIYKKRFKIRICMKD</sequence>
<gene>
    <name evidence="2" type="ORF">C4561_02845</name>
</gene>
<proteinExistence type="predicted"/>
<dbReference type="AlphaFoldDB" id="A0A3A4ZKX2"/>
<dbReference type="EMBL" id="QZJF01000015">
    <property type="protein sequence ID" value="RJR27206.1"/>
    <property type="molecule type" value="Genomic_DNA"/>
</dbReference>
<evidence type="ECO:0000256" key="1">
    <source>
        <dbReference type="SAM" id="Coils"/>
    </source>
</evidence>
<protein>
    <submittedName>
        <fullName evidence="2">Uncharacterized protein</fullName>
    </submittedName>
</protein>
<reference evidence="2 3" key="1">
    <citation type="journal article" date="2017" name="ISME J.">
        <title>Energy and carbon metabolisms in a deep terrestrial subsurface fluid microbial community.</title>
        <authorList>
            <person name="Momper L."/>
            <person name="Jungbluth S.P."/>
            <person name="Lee M.D."/>
            <person name="Amend J.P."/>
        </authorList>
    </citation>
    <scope>NUCLEOTIDE SEQUENCE [LARGE SCALE GENOMIC DNA]</scope>
    <source>
        <strain evidence="2">SURF_46</strain>
    </source>
</reference>
<keyword evidence="1" id="KW-0175">Coiled coil</keyword>
<name>A0A3A4ZKX2_UNCKA</name>
<comment type="caution">
    <text evidence="2">The sequence shown here is derived from an EMBL/GenBank/DDBJ whole genome shotgun (WGS) entry which is preliminary data.</text>
</comment>
<accession>A0A3A4ZKX2</accession>
<dbReference type="Proteomes" id="UP000265540">
    <property type="component" value="Unassembled WGS sequence"/>
</dbReference>
<organism evidence="2 3">
    <name type="scientific">candidate division WWE3 bacterium</name>
    <dbReference type="NCBI Taxonomy" id="2053526"/>
    <lineage>
        <taxon>Bacteria</taxon>
        <taxon>Katanobacteria</taxon>
    </lineage>
</organism>